<dbReference type="PROSITE" id="PS50109">
    <property type="entry name" value="HIS_KIN"/>
    <property type="match status" value="1"/>
</dbReference>
<dbReference type="GO" id="GO:0005886">
    <property type="term" value="C:plasma membrane"/>
    <property type="evidence" value="ECO:0007669"/>
    <property type="project" value="UniProtKB-SubCell"/>
</dbReference>
<keyword evidence="4" id="KW-0597">Phosphoprotein</keyword>
<evidence type="ECO:0000259" key="12">
    <source>
        <dbReference type="PROSITE" id="PS50885"/>
    </source>
</evidence>
<evidence type="ECO:0000256" key="4">
    <source>
        <dbReference type="ARBA" id="ARBA00022553"/>
    </source>
</evidence>
<keyword evidence="14" id="KW-1185">Reference proteome</keyword>
<accession>A0A9W6V8K5</accession>
<evidence type="ECO:0000256" key="2">
    <source>
        <dbReference type="ARBA" id="ARBA00004236"/>
    </source>
</evidence>
<dbReference type="SUPFAM" id="SSF47384">
    <property type="entry name" value="Homodimeric domain of signal transducing histidine kinase"/>
    <property type="match status" value="1"/>
</dbReference>
<evidence type="ECO:0000256" key="3">
    <source>
        <dbReference type="ARBA" id="ARBA00012438"/>
    </source>
</evidence>
<dbReference type="Gene3D" id="3.30.565.10">
    <property type="entry name" value="Histidine kinase-like ATPase, C-terminal domain"/>
    <property type="match status" value="1"/>
</dbReference>
<dbReference type="InterPro" id="IPR003660">
    <property type="entry name" value="HAMP_dom"/>
</dbReference>
<feature type="transmembrane region" description="Helical" evidence="10">
    <location>
        <begin position="137"/>
        <end position="156"/>
    </location>
</feature>
<keyword evidence="7 13" id="KW-0418">Kinase</keyword>
<dbReference type="InterPro" id="IPR005467">
    <property type="entry name" value="His_kinase_dom"/>
</dbReference>
<evidence type="ECO:0000259" key="11">
    <source>
        <dbReference type="PROSITE" id="PS50109"/>
    </source>
</evidence>
<evidence type="ECO:0000256" key="7">
    <source>
        <dbReference type="ARBA" id="ARBA00022777"/>
    </source>
</evidence>
<evidence type="ECO:0000256" key="1">
    <source>
        <dbReference type="ARBA" id="ARBA00000085"/>
    </source>
</evidence>
<dbReference type="PRINTS" id="PR00344">
    <property type="entry name" value="BCTRLSENSOR"/>
</dbReference>
<dbReference type="SMART" id="SM00388">
    <property type="entry name" value="HisKA"/>
    <property type="match status" value="1"/>
</dbReference>
<evidence type="ECO:0000256" key="8">
    <source>
        <dbReference type="ARBA" id="ARBA00022989"/>
    </source>
</evidence>
<gene>
    <name evidence="13" type="ORF">Aglo03_32480</name>
</gene>
<dbReference type="Gene3D" id="1.10.287.130">
    <property type="match status" value="1"/>
</dbReference>
<dbReference type="InterPro" id="IPR003594">
    <property type="entry name" value="HATPase_dom"/>
</dbReference>
<name>A0A9W6V8K5_9PSEU</name>
<dbReference type="PROSITE" id="PS50885">
    <property type="entry name" value="HAMP"/>
    <property type="match status" value="1"/>
</dbReference>
<comment type="subcellular location">
    <subcellularLocation>
        <location evidence="2">Cell membrane</location>
    </subcellularLocation>
</comment>
<feature type="domain" description="Histidine kinase" evidence="11">
    <location>
        <begin position="217"/>
        <end position="433"/>
    </location>
</feature>
<evidence type="ECO:0000313" key="13">
    <source>
        <dbReference type="EMBL" id="GLW92432.1"/>
    </source>
</evidence>
<dbReference type="CDD" id="cd00082">
    <property type="entry name" value="HisKA"/>
    <property type="match status" value="1"/>
</dbReference>
<sequence length="433" mass="45256">MAGLVALIGGVISARLVLVTAREVTQQTLSDQADVFASQFADNRIGLRRMVEVLNGQGVAVVQARPNGVVVSGDATAEKVARQAGLLDVTGPEHKAVEVGERTLLVELRPADARGAIALVREAETSKAAGRKLVRNIAFALAVGLLVAAGAGLVLARLLSRPLTRTAAVAYSMTHGRRDLRAPVQGPREVADVAEAVNSLSDALQRSEARQREFLLSVSHELRTPLTAVKGFAESLADGVVTGDQVTSAGRTIEQEADRLDRLVSDLLDLARLGADDFRLDLVPVDLTALVAESAQVWSARCAAAGVRFSIESPTGPVMATTDPRRLRQVVDGLAENALRVTPAGRPIVLSLAADANQAVLQVRDGGPGLAPEEYDLAFERGLLNARYATTRPVGTGIGLALVHGLVTRMGGTITAGPAAEGGAAFTVRLAAR</sequence>
<dbReference type="SMART" id="SM00387">
    <property type="entry name" value="HATPase_c"/>
    <property type="match status" value="1"/>
</dbReference>
<comment type="catalytic activity">
    <reaction evidence="1">
        <text>ATP + protein L-histidine = ADP + protein N-phospho-L-histidine.</text>
        <dbReference type="EC" id="2.7.13.3"/>
    </reaction>
</comment>
<dbReference type="SMART" id="SM00304">
    <property type="entry name" value="HAMP"/>
    <property type="match status" value="1"/>
</dbReference>
<keyword evidence="8 10" id="KW-1133">Transmembrane helix</keyword>
<organism evidence="13 14">
    <name type="scientific">Actinokineospora globicatena</name>
    <dbReference type="NCBI Taxonomy" id="103729"/>
    <lineage>
        <taxon>Bacteria</taxon>
        <taxon>Bacillati</taxon>
        <taxon>Actinomycetota</taxon>
        <taxon>Actinomycetes</taxon>
        <taxon>Pseudonocardiales</taxon>
        <taxon>Pseudonocardiaceae</taxon>
        <taxon>Actinokineospora</taxon>
    </lineage>
</organism>
<dbReference type="Pfam" id="PF02518">
    <property type="entry name" value="HATPase_c"/>
    <property type="match status" value="1"/>
</dbReference>
<feature type="domain" description="HAMP" evidence="12">
    <location>
        <begin position="157"/>
        <end position="209"/>
    </location>
</feature>
<reference evidence="13" key="1">
    <citation type="submission" date="2023-02" db="EMBL/GenBank/DDBJ databases">
        <title>Actinokineospora globicatena NBRC 15670.</title>
        <authorList>
            <person name="Ichikawa N."/>
            <person name="Sato H."/>
            <person name="Tonouchi N."/>
        </authorList>
    </citation>
    <scope>NUCLEOTIDE SEQUENCE</scope>
    <source>
        <strain evidence="13">NBRC 15670</strain>
    </source>
</reference>
<dbReference type="CDD" id="cd00075">
    <property type="entry name" value="HATPase"/>
    <property type="match status" value="1"/>
</dbReference>
<keyword evidence="9" id="KW-0902">Two-component regulatory system</keyword>
<dbReference type="InterPro" id="IPR003661">
    <property type="entry name" value="HisK_dim/P_dom"/>
</dbReference>
<evidence type="ECO:0000256" key="6">
    <source>
        <dbReference type="ARBA" id="ARBA00022692"/>
    </source>
</evidence>
<dbReference type="InterPro" id="IPR036097">
    <property type="entry name" value="HisK_dim/P_sf"/>
</dbReference>
<dbReference type="EC" id="2.7.13.3" evidence="3"/>
<evidence type="ECO:0000256" key="5">
    <source>
        <dbReference type="ARBA" id="ARBA00022679"/>
    </source>
</evidence>
<keyword evidence="6 10" id="KW-0812">Transmembrane</keyword>
<dbReference type="AlphaFoldDB" id="A0A9W6V8K5"/>
<dbReference type="Pfam" id="PF00672">
    <property type="entry name" value="HAMP"/>
    <property type="match status" value="1"/>
</dbReference>
<protein>
    <recommendedName>
        <fullName evidence="3">histidine kinase</fullName>
        <ecNumber evidence="3">2.7.13.3</ecNumber>
    </recommendedName>
</protein>
<dbReference type="GO" id="GO:0000155">
    <property type="term" value="F:phosphorelay sensor kinase activity"/>
    <property type="evidence" value="ECO:0007669"/>
    <property type="project" value="InterPro"/>
</dbReference>
<proteinExistence type="predicted"/>
<dbReference type="Gene3D" id="6.10.340.10">
    <property type="match status" value="1"/>
</dbReference>
<comment type="caution">
    <text evidence="13">The sequence shown here is derived from an EMBL/GenBank/DDBJ whole genome shotgun (WGS) entry which is preliminary data.</text>
</comment>
<keyword evidence="10" id="KW-0472">Membrane</keyword>
<evidence type="ECO:0000256" key="9">
    <source>
        <dbReference type="ARBA" id="ARBA00023012"/>
    </source>
</evidence>
<dbReference type="Pfam" id="PF00512">
    <property type="entry name" value="HisKA"/>
    <property type="match status" value="1"/>
</dbReference>
<dbReference type="SUPFAM" id="SSF55874">
    <property type="entry name" value="ATPase domain of HSP90 chaperone/DNA topoisomerase II/histidine kinase"/>
    <property type="match status" value="1"/>
</dbReference>
<dbReference type="Proteomes" id="UP001165042">
    <property type="component" value="Unassembled WGS sequence"/>
</dbReference>
<keyword evidence="5" id="KW-0808">Transferase</keyword>
<dbReference type="InterPro" id="IPR004358">
    <property type="entry name" value="Sig_transdc_His_kin-like_C"/>
</dbReference>
<dbReference type="EMBL" id="BSSD01000004">
    <property type="protein sequence ID" value="GLW92432.1"/>
    <property type="molecule type" value="Genomic_DNA"/>
</dbReference>
<evidence type="ECO:0000256" key="10">
    <source>
        <dbReference type="SAM" id="Phobius"/>
    </source>
</evidence>
<dbReference type="PANTHER" id="PTHR43547:SF2">
    <property type="entry name" value="HYBRID SIGNAL TRANSDUCTION HISTIDINE KINASE C"/>
    <property type="match status" value="1"/>
</dbReference>
<dbReference type="FunFam" id="1.10.287.130:FF:000001">
    <property type="entry name" value="Two-component sensor histidine kinase"/>
    <property type="match status" value="1"/>
</dbReference>
<dbReference type="PANTHER" id="PTHR43547">
    <property type="entry name" value="TWO-COMPONENT HISTIDINE KINASE"/>
    <property type="match status" value="1"/>
</dbReference>
<evidence type="ECO:0000313" key="14">
    <source>
        <dbReference type="Proteomes" id="UP001165042"/>
    </source>
</evidence>
<dbReference type="InterPro" id="IPR036890">
    <property type="entry name" value="HATPase_C_sf"/>
</dbReference>